<dbReference type="EC" id="3.1.-.-" evidence="7"/>
<name>A0A1W1YSZ4_9FLAO</name>
<dbReference type="RefSeq" id="WP_084060138.1">
    <property type="nucleotide sequence ID" value="NZ_FWXO01000001.1"/>
</dbReference>
<evidence type="ECO:0000313" key="8">
    <source>
        <dbReference type="EMBL" id="SMC39222.1"/>
    </source>
</evidence>
<keyword evidence="7" id="KW-0690">Ribosome biogenesis</keyword>
<dbReference type="Pfam" id="PF02130">
    <property type="entry name" value="YbeY"/>
    <property type="match status" value="1"/>
</dbReference>
<dbReference type="GO" id="GO:0008270">
    <property type="term" value="F:zinc ion binding"/>
    <property type="evidence" value="ECO:0007669"/>
    <property type="project" value="UniProtKB-UniRule"/>
</dbReference>
<comment type="function">
    <text evidence="7">Single strand-specific metallo-endoribonuclease involved in late-stage 70S ribosome quality control and in maturation of the 3' terminus of the 16S rRNA.</text>
</comment>
<dbReference type="OrthoDB" id="9811984at2"/>
<dbReference type="GO" id="GO:0004222">
    <property type="term" value="F:metalloendopeptidase activity"/>
    <property type="evidence" value="ECO:0007669"/>
    <property type="project" value="InterPro"/>
</dbReference>
<protein>
    <recommendedName>
        <fullName evidence="7">Endoribonuclease YbeY</fullName>
        <ecNumber evidence="7">3.1.-.-</ecNumber>
    </recommendedName>
</protein>
<organism evidence="8 9">
    <name type="scientific">Cellulophaga tyrosinoxydans</name>
    <dbReference type="NCBI Taxonomy" id="504486"/>
    <lineage>
        <taxon>Bacteria</taxon>
        <taxon>Pseudomonadati</taxon>
        <taxon>Bacteroidota</taxon>
        <taxon>Flavobacteriia</taxon>
        <taxon>Flavobacteriales</taxon>
        <taxon>Flavobacteriaceae</taxon>
        <taxon>Cellulophaga</taxon>
    </lineage>
</organism>
<dbReference type="PANTHER" id="PTHR46986:SF1">
    <property type="entry name" value="ENDORIBONUCLEASE YBEY, CHLOROPLASTIC"/>
    <property type="match status" value="1"/>
</dbReference>
<reference evidence="8 9" key="1">
    <citation type="submission" date="2017-04" db="EMBL/GenBank/DDBJ databases">
        <authorList>
            <person name="Afonso C.L."/>
            <person name="Miller P.J."/>
            <person name="Scott M.A."/>
            <person name="Spackman E."/>
            <person name="Goraichik I."/>
            <person name="Dimitrov K.M."/>
            <person name="Suarez D.L."/>
            <person name="Swayne D.E."/>
        </authorList>
    </citation>
    <scope>NUCLEOTIDE SEQUENCE [LARGE SCALE GENOMIC DNA]</scope>
    <source>
        <strain evidence="8 9">DSM 21164</strain>
    </source>
</reference>
<comment type="similarity">
    <text evidence="1 7">Belongs to the endoribonuclease YbeY family.</text>
</comment>
<dbReference type="PROSITE" id="PS01306">
    <property type="entry name" value="UPF0054"/>
    <property type="match status" value="1"/>
</dbReference>
<dbReference type="InterPro" id="IPR020549">
    <property type="entry name" value="YbeY_CS"/>
</dbReference>
<keyword evidence="6 7" id="KW-0862">Zinc</keyword>
<comment type="subcellular location">
    <subcellularLocation>
        <location evidence="7">Cytoplasm</location>
    </subcellularLocation>
</comment>
<dbReference type="GO" id="GO:0005737">
    <property type="term" value="C:cytoplasm"/>
    <property type="evidence" value="ECO:0007669"/>
    <property type="project" value="UniProtKB-SubCell"/>
</dbReference>
<keyword evidence="7" id="KW-0963">Cytoplasm</keyword>
<evidence type="ECO:0000256" key="6">
    <source>
        <dbReference type="ARBA" id="ARBA00022833"/>
    </source>
</evidence>
<evidence type="ECO:0000256" key="4">
    <source>
        <dbReference type="ARBA" id="ARBA00022759"/>
    </source>
</evidence>
<keyword evidence="4 7" id="KW-0255">Endonuclease</keyword>
<dbReference type="HAMAP" id="MF_00009">
    <property type="entry name" value="Endoribonucl_YbeY"/>
    <property type="match status" value="1"/>
</dbReference>
<dbReference type="STRING" id="504486.SAMN05660703_0843"/>
<feature type="binding site" evidence="7">
    <location>
        <position position="115"/>
    </location>
    <ligand>
        <name>Zn(2+)</name>
        <dbReference type="ChEBI" id="CHEBI:29105"/>
        <note>catalytic</note>
    </ligand>
</feature>
<evidence type="ECO:0000256" key="5">
    <source>
        <dbReference type="ARBA" id="ARBA00022801"/>
    </source>
</evidence>
<feature type="binding site" evidence="7">
    <location>
        <position position="109"/>
    </location>
    <ligand>
        <name>Zn(2+)</name>
        <dbReference type="ChEBI" id="CHEBI:29105"/>
        <note>catalytic</note>
    </ligand>
</feature>
<evidence type="ECO:0000256" key="1">
    <source>
        <dbReference type="ARBA" id="ARBA00010875"/>
    </source>
</evidence>
<dbReference type="SUPFAM" id="SSF55486">
    <property type="entry name" value="Metalloproteases ('zincins'), catalytic domain"/>
    <property type="match status" value="1"/>
</dbReference>
<dbReference type="Gene3D" id="3.40.390.30">
    <property type="entry name" value="Metalloproteases ('zincins'), catalytic domain"/>
    <property type="match status" value="1"/>
</dbReference>
<dbReference type="Proteomes" id="UP000192360">
    <property type="component" value="Unassembled WGS sequence"/>
</dbReference>
<evidence type="ECO:0000256" key="3">
    <source>
        <dbReference type="ARBA" id="ARBA00022723"/>
    </source>
</evidence>
<keyword evidence="2 7" id="KW-0540">Nuclease</keyword>
<dbReference type="InterPro" id="IPR023091">
    <property type="entry name" value="MetalPrtase_cat_dom_sf_prd"/>
</dbReference>
<comment type="cofactor">
    <cofactor evidence="7">
        <name>Zn(2+)</name>
        <dbReference type="ChEBI" id="CHEBI:29105"/>
    </cofactor>
    <text evidence="7">Binds 1 zinc ion.</text>
</comment>
<accession>A0A1W1YSZ4</accession>
<evidence type="ECO:0000256" key="7">
    <source>
        <dbReference type="HAMAP-Rule" id="MF_00009"/>
    </source>
</evidence>
<proteinExistence type="inferred from homology"/>
<dbReference type="InterPro" id="IPR002036">
    <property type="entry name" value="YbeY"/>
</dbReference>
<keyword evidence="9" id="KW-1185">Reference proteome</keyword>
<evidence type="ECO:0000313" key="9">
    <source>
        <dbReference type="Proteomes" id="UP000192360"/>
    </source>
</evidence>
<keyword evidence="3 7" id="KW-0479">Metal-binding</keyword>
<dbReference type="PANTHER" id="PTHR46986">
    <property type="entry name" value="ENDORIBONUCLEASE YBEY, CHLOROPLASTIC"/>
    <property type="match status" value="1"/>
</dbReference>
<dbReference type="NCBIfam" id="TIGR00043">
    <property type="entry name" value="rRNA maturation RNase YbeY"/>
    <property type="match status" value="1"/>
</dbReference>
<dbReference type="GO" id="GO:0004521">
    <property type="term" value="F:RNA endonuclease activity"/>
    <property type="evidence" value="ECO:0007669"/>
    <property type="project" value="UniProtKB-UniRule"/>
</dbReference>
<keyword evidence="5 7" id="KW-0378">Hydrolase</keyword>
<dbReference type="AlphaFoldDB" id="A0A1W1YSZ4"/>
<dbReference type="GO" id="GO:0006364">
    <property type="term" value="P:rRNA processing"/>
    <property type="evidence" value="ECO:0007669"/>
    <property type="project" value="UniProtKB-UniRule"/>
</dbReference>
<sequence length="139" mass="16495">MIDFNYEVDFELSDINYYSDWLSRVITSESKLEGDLNYIFCDDEYLLGINQQYLNHDTYTDIITFDYCDGNTISGDIFVSVERVKDNAQEYSVSFEEELHRVMAHGVLHLLGYKDKNDQEARVMREKENEKIKLFHVEH</sequence>
<keyword evidence="7" id="KW-0698">rRNA processing</keyword>
<gene>
    <name evidence="7" type="primary">ybeY</name>
    <name evidence="8" type="ORF">SAMN05660703_0843</name>
</gene>
<dbReference type="EMBL" id="FWXO01000001">
    <property type="protein sequence ID" value="SMC39222.1"/>
    <property type="molecule type" value="Genomic_DNA"/>
</dbReference>
<feature type="binding site" evidence="7">
    <location>
        <position position="105"/>
    </location>
    <ligand>
        <name>Zn(2+)</name>
        <dbReference type="ChEBI" id="CHEBI:29105"/>
        <note>catalytic</note>
    </ligand>
</feature>
<evidence type="ECO:0000256" key="2">
    <source>
        <dbReference type="ARBA" id="ARBA00022722"/>
    </source>
</evidence>